<dbReference type="EMBL" id="JBHTMP010000002">
    <property type="protein sequence ID" value="MFD1319885.1"/>
    <property type="molecule type" value="Genomic_DNA"/>
</dbReference>
<dbReference type="PANTHER" id="PTHR10091">
    <property type="entry name" value="ALDOSE-1-EPIMERASE"/>
    <property type="match status" value="1"/>
</dbReference>
<protein>
    <submittedName>
        <fullName evidence="1">Aldose 1-epimerase family protein</fullName>
    </submittedName>
</protein>
<accession>A0ABW3Y790</accession>
<dbReference type="RefSeq" id="WP_377566314.1">
    <property type="nucleotide sequence ID" value="NZ_JBHTMP010000002.1"/>
</dbReference>
<dbReference type="Gene3D" id="2.70.98.10">
    <property type="match status" value="1"/>
</dbReference>
<keyword evidence="2" id="KW-1185">Reference proteome</keyword>
<gene>
    <name evidence="1" type="ORF">ACFQ4H_02145</name>
</gene>
<evidence type="ECO:0000313" key="2">
    <source>
        <dbReference type="Proteomes" id="UP001597260"/>
    </source>
</evidence>
<dbReference type="SUPFAM" id="SSF74650">
    <property type="entry name" value="Galactose mutarotase-like"/>
    <property type="match status" value="1"/>
</dbReference>
<dbReference type="InterPro" id="IPR037480">
    <property type="entry name" value="YihR-like"/>
</dbReference>
<dbReference type="Proteomes" id="UP001597260">
    <property type="component" value="Unassembled WGS sequence"/>
</dbReference>
<dbReference type="InterPro" id="IPR011013">
    <property type="entry name" value="Gal_mutarotase_sf_dom"/>
</dbReference>
<reference evidence="2" key="1">
    <citation type="journal article" date="2019" name="Int. J. Syst. Evol. Microbiol.">
        <title>The Global Catalogue of Microorganisms (GCM) 10K type strain sequencing project: providing services to taxonomists for standard genome sequencing and annotation.</title>
        <authorList>
            <consortium name="The Broad Institute Genomics Platform"/>
            <consortium name="The Broad Institute Genome Sequencing Center for Infectious Disease"/>
            <person name="Wu L."/>
            <person name="Ma J."/>
        </authorList>
    </citation>
    <scope>NUCLEOTIDE SEQUENCE [LARGE SCALE GENOMIC DNA]</scope>
    <source>
        <strain evidence="2">JCM 31037</strain>
    </source>
</reference>
<dbReference type="InterPro" id="IPR008183">
    <property type="entry name" value="Aldose_1/G6P_1-epimerase"/>
</dbReference>
<proteinExistence type="predicted"/>
<dbReference type="InterPro" id="IPR014718">
    <property type="entry name" value="GH-type_carb-bd"/>
</dbReference>
<dbReference type="PANTHER" id="PTHR10091:SF0">
    <property type="entry name" value="GALACTOSE MUTAROTASE"/>
    <property type="match status" value="1"/>
</dbReference>
<sequence length="315" mass="33917">MDRVDQGVRSPSGAQWTLSANDQEAVVVEVGGGLRLYRAHGVDYLDGYGEDEICVGAAGQVLAPWPNRIRDGRYTFAGDDLQLPLTEPGRHTAIHGLVNWVPWRLVDRDAGSVTVRCDLPAQPGYPWPLRLQTAWRLDADGLRVTHEATNLGDTVAPFGLAAHPYLRLPSVAVDDLRLRVPARSRLLMDGRGLPIGSAQVAGNGYDFTTPRRIGDAVLDTTFGDVEAEPDGGSSVTLTSGDGTAGVTVWADAAFGWWQVYTGDTLAGPRQRRSVAVEPMTCPPDAFRSGRDVIMLTPGRPWSADWGIRPGPRSAG</sequence>
<comment type="caution">
    <text evidence="1">The sequence shown here is derived from an EMBL/GenBank/DDBJ whole genome shotgun (WGS) entry which is preliminary data.</text>
</comment>
<dbReference type="CDD" id="cd09022">
    <property type="entry name" value="Aldose_epim_Ec_YihR"/>
    <property type="match status" value="1"/>
</dbReference>
<evidence type="ECO:0000313" key="1">
    <source>
        <dbReference type="EMBL" id="MFD1319885.1"/>
    </source>
</evidence>
<organism evidence="1 2">
    <name type="scientific">Micromonospora sonneratiae</name>
    <dbReference type="NCBI Taxonomy" id="1184706"/>
    <lineage>
        <taxon>Bacteria</taxon>
        <taxon>Bacillati</taxon>
        <taxon>Actinomycetota</taxon>
        <taxon>Actinomycetes</taxon>
        <taxon>Micromonosporales</taxon>
        <taxon>Micromonosporaceae</taxon>
        <taxon>Micromonospora</taxon>
    </lineage>
</organism>
<dbReference type="Pfam" id="PF01263">
    <property type="entry name" value="Aldose_epim"/>
    <property type="match status" value="1"/>
</dbReference>
<name>A0ABW3Y790_9ACTN</name>